<dbReference type="CDD" id="cd00038">
    <property type="entry name" value="CAP_ED"/>
    <property type="match status" value="1"/>
</dbReference>
<gene>
    <name evidence="7" type="ORF">Gilli_2312</name>
</gene>
<dbReference type="RefSeq" id="WP_006989251.1">
    <property type="nucleotide sequence ID" value="NZ_JH594606.1"/>
</dbReference>
<dbReference type="Gene3D" id="1.10.10.10">
    <property type="entry name" value="Winged helix-like DNA-binding domain superfamily/Winged helix DNA-binding domain"/>
    <property type="match status" value="1"/>
</dbReference>
<keyword evidence="4" id="KW-0175">Coiled coil</keyword>
<dbReference type="eggNOG" id="COG0664">
    <property type="taxonomic scope" value="Bacteria"/>
</dbReference>
<dbReference type="SUPFAM" id="SSF46785">
    <property type="entry name" value="Winged helix' DNA-binding domain"/>
    <property type="match status" value="1"/>
</dbReference>
<dbReference type="GO" id="GO:0003677">
    <property type="term" value="F:DNA binding"/>
    <property type="evidence" value="ECO:0007669"/>
    <property type="project" value="UniProtKB-KW"/>
</dbReference>
<dbReference type="InterPro" id="IPR036388">
    <property type="entry name" value="WH-like_DNA-bd_sf"/>
</dbReference>
<dbReference type="EMBL" id="JH594606">
    <property type="protein sequence ID" value="EHQ02941.1"/>
    <property type="molecule type" value="Genomic_DNA"/>
</dbReference>
<dbReference type="InterPro" id="IPR036390">
    <property type="entry name" value="WH_DNA-bd_sf"/>
</dbReference>
<dbReference type="STRING" id="865937.Gilli_2312"/>
<evidence type="ECO:0000259" key="5">
    <source>
        <dbReference type="PROSITE" id="PS50042"/>
    </source>
</evidence>
<evidence type="ECO:0000256" key="3">
    <source>
        <dbReference type="ARBA" id="ARBA00023163"/>
    </source>
</evidence>
<dbReference type="InterPro" id="IPR050397">
    <property type="entry name" value="Env_Response_Regulators"/>
</dbReference>
<dbReference type="SMART" id="SM00100">
    <property type="entry name" value="cNMP"/>
    <property type="match status" value="1"/>
</dbReference>
<feature type="domain" description="Cyclic nucleotide-binding" evidence="5">
    <location>
        <begin position="15"/>
        <end position="135"/>
    </location>
</feature>
<sequence>MKKKSKVWYLENFNFFAELSLEHRTFVCQNTVMRTIQKDELVYFQEDLAHSVYFLKMGRIKISKFSEDGQEFLVTILQPGEVFGEASILGINKRKEAAIAEEQVTFCVMKEEHFRKLLLMSPALNLKFSQLLEDKLEKTQKRLQDLSLKNNQQRIIEFLRETALDSSKEHKGELIINNSLTHQRIAQLTSTNRQEVSSVLSLLKKNRIIDYNRKVIKILKMDQLVSH</sequence>
<evidence type="ECO:0000256" key="4">
    <source>
        <dbReference type="SAM" id="Coils"/>
    </source>
</evidence>
<keyword evidence="1" id="KW-0805">Transcription regulation</keyword>
<reference evidence="8" key="1">
    <citation type="journal article" date="2012" name="Stand. Genomic Sci.">
        <title>Genome sequence of the Antarctic rhodopsins-containing flavobacterium Gillisia limnaea type strain (R-8282(T)).</title>
        <authorList>
            <person name="Riedel T."/>
            <person name="Held B."/>
            <person name="Nolan M."/>
            <person name="Lucas S."/>
            <person name="Lapidus A."/>
            <person name="Tice H."/>
            <person name="Del Rio T.G."/>
            <person name="Cheng J.F."/>
            <person name="Han C."/>
            <person name="Tapia R."/>
            <person name="Goodwin L.A."/>
            <person name="Pitluck S."/>
            <person name="Liolios K."/>
            <person name="Mavromatis K."/>
            <person name="Pagani I."/>
            <person name="Ivanova N."/>
            <person name="Mikhailova N."/>
            <person name="Pati A."/>
            <person name="Chen A."/>
            <person name="Palaniappan K."/>
            <person name="Land M."/>
            <person name="Rohde M."/>
            <person name="Tindall B.J."/>
            <person name="Detter J.C."/>
            <person name="Goker M."/>
            <person name="Bristow J."/>
            <person name="Eisen J.A."/>
            <person name="Markowitz V."/>
            <person name="Hugenholtz P."/>
            <person name="Kyrpides N.C."/>
            <person name="Klenk H.P."/>
            <person name="Woyke T."/>
        </authorList>
    </citation>
    <scope>NUCLEOTIDE SEQUENCE [LARGE SCALE GENOMIC DNA]</scope>
    <source>
        <strain evidence="8">DSM 15749 / LMG 21470 / R-8282</strain>
    </source>
</reference>
<dbReference type="Pfam" id="PF00027">
    <property type="entry name" value="cNMP_binding"/>
    <property type="match status" value="1"/>
</dbReference>
<dbReference type="GO" id="GO:0005829">
    <property type="term" value="C:cytosol"/>
    <property type="evidence" value="ECO:0007669"/>
    <property type="project" value="TreeGrafter"/>
</dbReference>
<feature type="coiled-coil region" evidence="4">
    <location>
        <begin position="129"/>
        <end position="156"/>
    </location>
</feature>
<dbReference type="SUPFAM" id="SSF51206">
    <property type="entry name" value="cAMP-binding domain-like"/>
    <property type="match status" value="1"/>
</dbReference>
<dbReference type="Pfam" id="PF13545">
    <property type="entry name" value="HTH_Crp_2"/>
    <property type="match status" value="1"/>
</dbReference>
<dbReference type="PANTHER" id="PTHR24567:SF26">
    <property type="entry name" value="REGULATORY PROTEIN YEIL"/>
    <property type="match status" value="1"/>
</dbReference>
<feature type="domain" description="HTH crp-type" evidence="6">
    <location>
        <begin position="149"/>
        <end position="222"/>
    </location>
</feature>
<dbReference type="AlphaFoldDB" id="H2BW24"/>
<evidence type="ECO:0000313" key="8">
    <source>
        <dbReference type="Proteomes" id="UP000003844"/>
    </source>
</evidence>
<keyword evidence="8" id="KW-1185">Reference proteome</keyword>
<dbReference type="PROSITE" id="PS51063">
    <property type="entry name" value="HTH_CRP_2"/>
    <property type="match status" value="1"/>
</dbReference>
<dbReference type="GO" id="GO:0003700">
    <property type="term" value="F:DNA-binding transcription factor activity"/>
    <property type="evidence" value="ECO:0007669"/>
    <property type="project" value="TreeGrafter"/>
</dbReference>
<keyword evidence="2" id="KW-0238">DNA-binding</keyword>
<evidence type="ECO:0000313" key="7">
    <source>
        <dbReference type="EMBL" id="EHQ02941.1"/>
    </source>
</evidence>
<dbReference type="PANTHER" id="PTHR24567">
    <property type="entry name" value="CRP FAMILY TRANSCRIPTIONAL REGULATORY PROTEIN"/>
    <property type="match status" value="1"/>
</dbReference>
<dbReference type="PROSITE" id="PS50042">
    <property type="entry name" value="CNMP_BINDING_3"/>
    <property type="match status" value="1"/>
</dbReference>
<name>H2BW24_GILLR</name>
<organism evidence="7 8">
    <name type="scientific">Gillisia limnaea (strain DSM 15749 / LMG 21470 / R-8282)</name>
    <dbReference type="NCBI Taxonomy" id="865937"/>
    <lineage>
        <taxon>Bacteria</taxon>
        <taxon>Pseudomonadati</taxon>
        <taxon>Bacteroidota</taxon>
        <taxon>Flavobacteriia</taxon>
        <taxon>Flavobacteriales</taxon>
        <taxon>Flavobacteriaceae</taxon>
        <taxon>Gillisia</taxon>
    </lineage>
</organism>
<protein>
    <submittedName>
        <fullName evidence="7">Transcriptional regulator, Crp/Fnr family</fullName>
    </submittedName>
</protein>
<dbReference type="InterPro" id="IPR000595">
    <property type="entry name" value="cNMP-bd_dom"/>
</dbReference>
<dbReference type="InterPro" id="IPR014710">
    <property type="entry name" value="RmlC-like_jellyroll"/>
</dbReference>
<evidence type="ECO:0000256" key="1">
    <source>
        <dbReference type="ARBA" id="ARBA00023015"/>
    </source>
</evidence>
<proteinExistence type="predicted"/>
<keyword evidence="3" id="KW-0804">Transcription</keyword>
<dbReference type="HOGENOM" id="CLU_075053_3_2_10"/>
<accession>H2BW24</accession>
<dbReference type="InterPro" id="IPR018490">
    <property type="entry name" value="cNMP-bd_dom_sf"/>
</dbReference>
<evidence type="ECO:0000256" key="2">
    <source>
        <dbReference type="ARBA" id="ARBA00023125"/>
    </source>
</evidence>
<dbReference type="InterPro" id="IPR012318">
    <property type="entry name" value="HTH_CRP"/>
</dbReference>
<dbReference type="Gene3D" id="2.60.120.10">
    <property type="entry name" value="Jelly Rolls"/>
    <property type="match status" value="1"/>
</dbReference>
<evidence type="ECO:0000259" key="6">
    <source>
        <dbReference type="PROSITE" id="PS51063"/>
    </source>
</evidence>
<dbReference type="Proteomes" id="UP000003844">
    <property type="component" value="Unassembled WGS sequence"/>
</dbReference>
<dbReference type="OrthoDB" id="9788438at2"/>